<evidence type="ECO:0000256" key="1">
    <source>
        <dbReference type="ARBA" id="ARBA00004651"/>
    </source>
</evidence>
<evidence type="ECO:0000313" key="7">
    <source>
        <dbReference type="EMBL" id="RKG53923.1"/>
    </source>
</evidence>
<evidence type="ECO:0000256" key="4">
    <source>
        <dbReference type="ARBA" id="ARBA00022989"/>
    </source>
</evidence>
<dbReference type="Pfam" id="PF01810">
    <property type="entry name" value="LysE"/>
    <property type="match status" value="1"/>
</dbReference>
<dbReference type="GO" id="GO:0015171">
    <property type="term" value="F:amino acid transmembrane transporter activity"/>
    <property type="evidence" value="ECO:0007669"/>
    <property type="project" value="TreeGrafter"/>
</dbReference>
<dbReference type="PANTHER" id="PTHR30086">
    <property type="entry name" value="ARGININE EXPORTER PROTEIN ARGO"/>
    <property type="match status" value="1"/>
</dbReference>
<sequence>MEHFTQLSTYIFTLFLAALLPGPGMTGLMFKTLSQGYQAGMVMLLGLMTADMLYLSASIFLLSYINQLSPNFSFYLIIFSSCYLLYLAYQFWTFKGDLLASSNEMNLGKTFSAYKDGLLITLSNPKTISFYLALVPAIFGSVSLQEKSPMLMSVTLLTLAVIGGLYIFCSLSLKKVLKPLHVQKMLVRSLACVMGFLAVSLLYKELNVMAPVYASLF</sequence>
<organism evidence="7 8">
    <name type="scientific">Acinetobacter cumulans</name>
    <dbReference type="NCBI Taxonomy" id="2136182"/>
    <lineage>
        <taxon>Bacteria</taxon>
        <taxon>Pseudomonadati</taxon>
        <taxon>Pseudomonadota</taxon>
        <taxon>Gammaproteobacteria</taxon>
        <taxon>Moraxellales</taxon>
        <taxon>Moraxellaceae</taxon>
        <taxon>Acinetobacter</taxon>
    </lineage>
</organism>
<gene>
    <name evidence="7" type="ORF">D7V64_05805</name>
</gene>
<feature type="transmembrane region" description="Helical" evidence="6">
    <location>
        <begin position="150"/>
        <end position="173"/>
    </location>
</feature>
<feature type="transmembrane region" description="Helical" evidence="6">
    <location>
        <begin position="185"/>
        <end position="203"/>
    </location>
</feature>
<feature type="transmembrane region" description="Helical" evidence="6">
    <location>
        <begin position="12"/>
        <end position="30"/>
    </location>
</feature>
<evidence type="ECO:0000256" key="5">
    <source>
        <dbReference type="ARBA" id="ARBA00023136"/>
    </source>
</evidence>
<accession>A0A3A8GLM2</accession>
<dbReference type="AlphaFoldDB" id="A0A3A8GLM2"/>
<keyword evidence="5 6" id="KW-0472">Membrane</keyword>
<dbReference type="InterPro" id="IPR001123">
    <property type="entry name" value="LeuE-type"/>
</dbReference>
<feature type="transmembrane region" description="Helical" evidence="6">
    <location>
        <begin position="72"/>
        <end position="92"/>
    </location>
</feature>
<evidence type="ECO:0000256" key="6">
    <source>
        <dbReference type="SAM" id="Phobius"/>
    </source>
</evidence>
<proteinExistence type="predicted"/>
<keyword evidence="4 6" id="KW-1133">Transmembrane helix</keyword>
<protein>
    <submittedName>
        <fullName evidence="7">LysE family translocator</fullName>
    </submittedName>
</protein>
<dbReference type="PANTHER" id="PTHR30086:SF20">
    <property type="entry name" value="ARGININE EXPORTER PROTEIN ARGO-RELATED"/>
    <property type="match status" value="1"/>
</dbReference>
<keyword evidence="2" id="KW-1003">Cell membrane</keyword>
<evidence type="ECO:0000313" key="8">
    <source>
        <dbReference type="Proteomes" id="UP000281084"/>
    </source>
</evidence>
<reference evidence="7 8" key="1">
    <citation type="submission" date="2018-09" db="EMBL/GenBank/DDBJ databases">
        <title>The draft genome of Acinetobacter spp. strains.</title>
        <authorList>
            <person name="Qin J."/>
            <person name="Feng Y."/>
            <person name="Zong Z."/>
        </authorList>
    </citation>
    <scope>NUCLEOTIDE SEQUENCE [LARGE SCALE GENOMIC DNA]</scope>
    <source>
        <strain evidence="7 8">WCHAc060002</strain>
    </source>
</reference>
<evidence type="ECO:0000256" key="2">
    <source>
        <dbReference type="ARBA" id="ARBA00022475"/>
    </source>
</evidence>
<comment type="caution">
    <text evidence="7">The sequence shown here is derived from an EMBL/GenBank/DDBJ whole genome shotgun (WGS) entry which is preliminary data.</text>
</comment>
<evidence type="ECO:0000256" key="3">
    <source>
        <dbReference type="ARBA" id="ARBA00022692"/>
    </source>
</evidence>
<feature type="transmembrane region" description="Helical" evidence="6">
    <location>
        <begin position="42"/>
        <end position="66"/>
    </location>
</feature>
<keyword evidence="3 6" id="KW-0812">Transmembrane</keyword>
<dbReference type="RefSeq" id="WP_120367144.1">
    <property type="nucleotide sequence ID" value="NZ_RAXZ01000005.1"/>
</dbReference>
<name>A0A3A8GLM2_9GAMM</name>
<dbReference type="Proteomes" id="UP000281084">
    <property type="component" value="Unassembled WGS sequence"/>
</dbReference>
<comment type="subcellular location">
    <subcellularLocation>
        <location evidence="1">Cell membrane</location>
        <topology evidence="1">Multi-pass membrane protein</topology>
    </subcellularLocation>
</comment>
<dbReference type="EMBL" id="RAXZ01000005">
    <property type="protein sequence ID" value="RKG53923.1"/>
    <property type="molecule type" value="Genomic_DNA"/>
</dbReference>
<dbReference type="GO" id="GO:0005886">
    <property type="term" value="C:plasma membrane"/>
    <property type="evidence" value="ECO:0007669"/>
    <property type="project" value="UniProtKB-SubCell"/>
</dbReference>